<protein>
    <submittedName>
        <fullName evidence="1">Uncharacterized protein</fullName>
    </submittedName>
</protein>
<name>A0AAD6U0K7_9AGAR</name>
<evidence type="ECO:0000313" key="2">
    <source>
        <dbReference type="Proteomes" id="UP001222325"/>
    </source>
</evidence>
<sequence length="205" mass="22520">MLLKFTSQDLFNAALVDVSTGKPVFHLSTNVVPGPSSGPVRRHTEISDGEGAIVGSVGWIGRVPHDIVLGDETVGGLVDLFASTTLQFIPKEISIPTRFDTEYVWTATPETLYLLDYDSDTRQAELHMHAPAFKSKHAPIPGRGATYLELSPHPLGLAPPVEIIVSLLMLDILRRGRFGLPAYMFGPPSRLQAVWSRLRPRRNTV</sequence>
<reference evidence="1" key="1">
    <citation type="submission" date="2023-03" db="EMBL/GenBank/DDBJ databases">
        <title>Massive genome expansion in bonnet fungi (Mycena s.s.) driven by repeated elements and novel gene families across ecological guilds.</title>
        <authorList>
            <consortium name="Lawrence Berkeley National Laboratory"/>
            <person name="Harder C.B."/>
            <person name="Miyauchi S."/>
            <person name="Viragh M."/>
            <person name="Kuo A."/>
            <person name="Thoen E."/>
            <person name="Andreopoulos B."/>
            <person name="Lu D."/>
            <person name="Skrede I."/>
            <person name="Drula E."/>
            <person name="Henrissat B."/>
            <person name="Morin E."/>
            <person name="Kohler A."/>
            <person name="Barry K."/>
            <person name="LaButti K."/>
            <person name="Morin E."/>
            <person name="Salamov A."/>
            <person name="Lipzen A."/>
            <person name="Mereny Z."/>
            <person name="Hegedus B."/>
            <person name="Baldrian P."/>
            <person name="Stursova M."/>
            <person name="Weitz H."/>
            <person name="Taylor A."/>
            <person name="Grigoriev I.V."/>
            <person name="Nagy L.G."/>
            <person name="Martin F."/>
            <person name="Kauserud H."/>
        </authorList>
    </citation>
    <scope>NUCLEOTIDE SEQUENCE</scope>
    <source>
        <strain evidence="1">CBHHK173m</strain>
    </source>
</reference>
<organism evidence="1 2">
    <name type="scientific">Mycena belliarum</name>
    <dbReference type="NCBI Taxonomy" id="1033014"/>
    <lineage>
        <taxon>Eukaryota</taxon>
        <taxon>Fungi</taxon>
        <taxon>Dikarya</taxon>
        <taxon>Basidiomycota</taxon>
        <taxon>Agaricomycotina</taxon>
        <taxon>Agaricomycetes</taxon>
        <taxon>Agaricomycetidae</taxon>
        <taxon>Agaricales</taxon>
        <taxon>Marasmiineae</taxon>
        <taxon>Mycenaceae</taxon>
        <taxon>Mycena</taxon>
    </lineage>
</organism>
<dbReference type="EMBL" id="JARJCN010000033">
    <property type="protein sequence ID" value="KAJ7085785.1"/>
    <property type="molecule type" value="Genomic_DNA"/>
</dbReference>
<evidence type="ECO:0000313" key="1">
    <source>
        <dbReference type="EMBL" id="KAJ7085785.1"/>
    </source>
</evidence>
<accession>A0AAD6U0K7</accession>
<gene>
    <name evidence="1" type="ORF">B0H15DRAFT_782882</name>
</gene>
<keyword evidence="2" id="KW-1185">Reference proteome</keyword>
<comment type="caution">
    <text evidence="1">The sequence shown here is derived from an EMBL/GenBank/DDBJ whole genome shotgun (WGS) entry which is preliminary data.</text>
</comment>
<dbReference type="Proteomes" id="UP001222325">
    <property type="component" value="Unassembled WGS sequence"/>
</dbReference>
<dbReference type="AlphaFoldDB" id="A0AAD6U0K7"/>
<proteinExistence type="predicted"/>